<protein>
    <submittedName>
        <fullName evidence="1">Uncharacterized protein</fullName>
    </submittedName>
</protein>
<proteinExistence type="predicted"/>
<reference evidence="1 2" key="1">
    <citation type="submission" date="2019-05" db="EMBL/GenBank/DDBJ databases">
        <title>Another draft genome of Portunus trituberculatus and its Hox gene families provides insights of decapod evolution.</title>
        <authorList>
            <person name="Jeong J.-H."/>
            <person name="Song I."/>
            <person name="Kim S."/>
            <person name="Choi T."/>
            <person name="Kim D."/>
            <person name="Ryu S."/>
            <person name="Kim W."/>
        </authorList>
    </citation>
    <scope>NUCLEOTIDE SEQUENCE [LARGE SCALE GENOMIC DNA]</scope>
    <source>
        <tissue evidence="1">Muscle</tissue>
    </source>
</reference>
<evidence type="ECO:0000313" key="1">
    <source>
        <dbReference type="EMBL" id="MPC58027.1"/>
    </source>
</evidence>
<gene>
    <name evidence="1" type="ORF">E2C01_052019</name>
</gene>
<sequence>MVWKLGVGLGSVVHIHSAGVRLGLIQSRRVLSRSSSGGVLLGPSGASCSHTSEASPLSGGVVKPCGGARLGARL</sequence>
<dbReference type="AlphaFoldDB" id="A0A5B7GL85"/>
<name>A0A5B7GL85_PORTR</name>
<organism evidence="1 2">
    <name type="scientific">Portunus trituberculatus</name>
    <name type="common">Swimming crab</name>
    <name type="synonym">Neptunus trituberculatus</name>
    <dbReference type="NCBI Taxonomy" id="210409"/>
    <lineage>
        <taxon>Eukaryota</taxon>
        <taxon>Metazoa</taxon>
        <taxon>Ecdysozoa</taxon>
        <taxon>Arthropoda</taxon>
        <taxon>Crustacea</taxon>
        <taxon>Multicrustacea</taxon>
        <taxon>Malacostraca</taxon>
        <taxon>Eumalacostraca</taxon>
        <taxon>Eucarida</taxon>
        <taxon>Decapoda</taxon>
        <taxon>Pleocyemata</taxon>
        <taxon>Brachyura</taxon>
        <taxon>Eubrachyura</taxon>
        <taxon>Portunoidea</taxon>
        <taxon>Portunidae</taxon>
        <taxon>Portuninae</taxon>
        <taxon>Portunus</taxon>
    </lineage>
</organism>
<evidence type="ECO:0000313" key="2">
    <source>
        <dbReference type="Proteomes" id="UP000324222"/>
    </source>
</evidence>
<comment type="caution">
    <text evidence="1">The sequence shown here is derived from an EMBL/GenBank/DDBJ whole genome shotgun (WGS) entry which is preliminary data.</text>
</comment>
<accession>A0A5B7GL85</accession>
<dbReference type="Proteomes" id="UP000324222">
    <property type="component" value="Unassembled WGS sequence"/>
</dbReference>
<dbReference type="EMBL" id="VSRR010015294">
    <property type="protein sequence ID" value="MPC58027.1"/>
    <property type="molecule type" value="Genomic_DNA"/>
</dbReference>
<keyword evidence="2" id="KW-1185">Reference proteome</keyword>